<dbReference type="NCBIfam" id="NF033682">
    <property type="entry name" value="retention_LapA"/>
    <property type="match status" value="1"/>
</dbReference>
<comment type="caution">
    <text evidence="1">The sequence shown here is derived from an EMBL/GenBank/DDBJ whole genome shotgun (WGS) entry which is preliminary data.</text>
</comment>
<name>A0A4Z0M324_9GAMM</name>
<gene>
    <name evidence="1" type="ORF">E4634_06855</name>
</gene>
<evidence type="ECO:0000313" key="1">
    <source>
        <dbReference type="EMBL" id="TGD73856.1"/>
    </source>
</evidence>
<dbReference type="Pfam" id="PF17963">
    <property type="entry name" value="Big_9"/>
    <property type="match status" value="1"/>
</dbReference>
<dbReference type="EMBL" id="SRLE01000006">
    <property type="protein sequence ID" value="TGD73856.1"/>
    <property type="molecule type" value="Genomic_DNA"/>
</dbReference>
<keyword evidence="2" id="KW-1185">Reference proteome</keyword>
<dbReference type="RefSeq" id="WP_135442160.1">
    <property type="nucleotide sequence ID" value="NZ_SRLE01000006.1"/>
</dbReference>
<proteinExistence type="predicted"/>
<dbReference type="OrthoDB" id="9805100at2"/>
<dbReference type="Gene3D" id="2.60.40.3440">
    <property type="match status" value="1"/>
</dbReference>
<dbReference type="InterPro" id="IPR047777">
    <property type="entry name" value="LapA-like_RM"/>
</dbReference>
<organism evidence="1 2">
    <name type="scientific">Mangrovimicrobium sediminis</name>
    <dbReference type="NCBI Taxonomy" id="2562682"/>
    <lineage>
        <taxon>Bacteria</taxon>
        <taxon>Pseudomonadati</taxon>
        <taxon>Pseudomonadota</taxon>
        <taxon>Gammaproteobacteria</taxon>
        <taxon>Cellvibrionales</taxon>
        <taxon>Halieaceae</taxon>
        <taxon>Mangrovimicrobium</taxon>
    </lineage>
</organism>
<dbReference type="AlphaFoldDB" id="A0A4Z0M324"/>
<protein>
    <submittedName>
        <fullName evidence="1">Retention module-containing protein</fullName>
    </submittedName>
</protein>
<sequence>MEGTAIATVVAITGQAYARSADGEIRELQPGDVLLQGETVVTPAGAQLELETTDGQPLVVSDVPELLLSADLVAERAPGADESAVQDETVQQVLAALESGEDLGEILDDTAIGERDLPSSGNHSFIRLGRIAEGTSEFAGIPGSFAYSDAAAFAQDEQEVVDAIDDAETTEQNTPVTVEVTLNDVFNFGEVVVSITQPENGVAVLNPDGTVTYTPNPGFLGQDTFTYTATDPAGNQVDTANVIIDVVGPIEPPPPVSYPHLRAHDTNAKFVCRLQTEKTTKVALTYLNTQ</sequence>
<reference evidence="1 2" key="1">
    <citation type="submission" date="2019-04" db="EMBL/GenBank/DDBJ databases">
        <title>Taxonomy of novel Haliea sp. from mangrove soil of West Coast of India.</title>
        <authorList>
            <person name="Verma A."/>
            <person name="Kumar P."/>
            <person name="Krishnamurthi S."/>
        </authorList>
    </citation>
    <scope>NUCLEOTIDE SEQUENCE [LARGE SCALE GENOMIC DNA]</scope>
    <source>
        <strain evidence="1 2">SAOS-164</strain>
    </source>
</reference>
<dbReference type="Proteomes" id="UP000298050">
    <property type="component" value="Unassembled WGS sequence"/>
</dbReference>
<accession>A0A4Z0M324</accession>
<evidence type="ECO:0000313" key="2">
    <source>
        <dbReference type="Proteomes" id="UP000298050"/>
    </source>
</evidence>